<dbReference type="Pfam" id="PF03713">
    <property type="entry name" value="DUF305"/>
    <property type="match status" value="1"/>
</dbReference>
<accession>A0ABV9Z0B3</accession>
<sequence>MSMKILPALLALAVTLPGSAFAQMDHSAHGTSGASSSPSTAAFEAADKKMMQDMSIPYTGDADVDFRAHMIPHHQGAIDIAKVALEHAKDPETKKLAEKIIADQEREIAEMKDWLAKHKK</sequence>
<keyword evidence="2" id="KW-0732">Signal</keyword>
<evidence type="ECO:0000256" key="2">
    <source>
        <dbReference type="SAM" id="SignalP"/>
    </source>
</evidence>
<feature type="chain" id="PRO_5046950071" evidence="2">
    <location>
        <begin position="23"/>
        <end position="120"/>
    </location>
</feature>
<evidence type="ECO:0000313" key="5">
    <source>
        <dbReference type="Proteomes" id="UP001595796"/>
    </source>
</evidence>
<dbReference type="EMBL" id="JBHSJF010000004">
    <property type="protein sequence ID" value="MFC5067227.1"/>
    <property type="molecule type" value="Genomic_DNA"/>
</dbReference>
<proteinExistence type="predicted"/>
<dbReference type="InterPro" id="IPR012347">
    <property type="entry name" value="Ferritin-like"/>
</dbReference>
<keyword evidence="5" id="KW-1185">Reference proteome</keyword>
<reference evidence="5" key="1">
    <citation type="journal article" date="2019" name="Int. J. Syst. Evol. Microbiol.">
        <title>The Global Catalogue of Microorganisms (GCM) 10K type strain sequencing project: providing services to taxonomists for standard genome sequencing and annotation.</title>
        <authorList>
            <consortium name="The Broad Institute Genomics Platform"/>
            <consortium name="The Broad Institute Genome Sequencing Center for Infectious Disease"/>
            <person name="Wu L."/>
            <person name="Ma J."/>
        </authorList>
    </citation>
    <scope>NUCLEOTIDE SEQUENCE [LARGE SCALE GENOMIC DNA]</scope>
    <source>
        <strain evidence="5">CGMCC 1.16444</strain>
    </source>
</reference>
<feature type="signal peptide" evidence="2">
    <location>
        <begin position="1"/>
        <end position="22"/>
    </location>
</feature>
<protein>
    <submittedName>
        <fullName evidence="4">DUF305 domain-containing protein</fullName>
    </submittedName>
</protein>
<dbReference type="Proteomes" id="UP001595796">
    <property type="component" value="Unassembled WGS sequence"/>
</dbReference>
<dbReference type="InterPro" id="IPR009078">
    <property type="entry name" value="Ferritin-like_SF"/>
</dbReference>
<feature type="domain" description="DUF305" evidence="3">
    <location>
        <begin position="31"/>
        <end position="115"/>
    </location>
</feature>
<gene>
    <name evidence="4" type="ORF">ACFPFW_04265</name>
</gene>
<name>A0ABV9Z0B3_9HYPH</name>
<dbReference type="SUPFAM" id="SSF47240">
    <property type="entry name" value="Ferritin-like"/>
    <property type="match status" value="1"/>
</dbReference>
<evidence type="ECO:0000313" key="4">
    <source>
        <dbReference type="EMBL" id="MFC5067227.1"/>
    </source>
</evidence>
<dbReference type="InterPro" id="IPR005183">
    <property type="entry name" value="DUF305_CopM-like"/>
</dbReference>
<evidence type="ECO:0000259" key="3">
    <source>
        <dbReference type="Pfam" id="PF03713"/>
    </source>
</evidence>
<feature type="region of interest" description="Disordered" evidence="1">
    <location>
        <begin position="24"/>
        <end position="45"/>
    </location>
</feature>
<dbReference type="PANTHER" id="PTHR36933:SF1">
    <property type="entry name" value="SLL0788 PROTEIN"/>
    <property type="match status" value="1"/>
</dbReference>
<feature type="compositionally biased region" description="Low complexity" evidence="1">
    <location>
        <begin position="29"/>
        <end position="42"/>
    </location>
</feature>
<dbReference type="Gene3D" id="1.20.1260.10">
    <property type="match status" value="1"/>
</dbReference>
<organism evidence="4 5">
    <name type="scientific">Flaviflagellibacter deserti</name>
    <dbReference type="NCBI Taxonomy" id="2267266"/>
    <lineage>
        <taxon>Bacteria</taxon>
        <taxon>Pseudomonadati</taxon>
        <taxon>Pseudomonadota</taxon>
        <taxon>Alphaproteobacteria</taxon>
        <taxon>Hyphomicrobiales</taxon>
        <taxon>Flaviflagellibacter</taxon>
    </lineage>
</organism>
<dbReference type="PANTHER" id="PTHR36933">
    <property type="entry name" value="SLL0788 PROTEIN"/>
    <property type="match status" value="1"/>
</dbReference>
<evidence type="ECO:0000256" key="1">
    <source>
        <dbReference type="SAM" id="MobiDB-lite"/>
    </source>
</evidence>
<dbReference type="RefSeq" id="WP_379769570.1">
    <property type="nucleotide sequence ID" value="NZ_JBHSJF010000004.1"/>
</dbReference>
<comment type="caution">
    <text evidence="4">The sequence shown here is derived from an EMBL/GenBank/DDBJ whole genome shotgun (WGS) entry which is preliminary data.</text>
</comment>